<dbReference type="AlphaFoldDB" id="A0A081AS09"/>
<proteinExistence type="predicted"/>
<protein>
    <submittedName>
        <fullName evidence="1">Uncharacterized protein</fullName>
    </submittedName>
</protein>
<comment type="caution">
    <text evidence="1">The sequence shown here is derived from an EMBL/GenBank/DDBJ whole genome shotgun (WGS) entry which is preliminary data.</text>
</comment>
<organism evidence="1 2">
    <name type="scientific">Phytophthora nicotianae P1976</name>
    <dbReference type="NCBI Taxonomy" id="1317066"/>
    <lineage>
        <taxon>Eukaryota</taxon>
        <taxon>Sar</taxon>
        <taxon>Stramenopiles</taxon>
        <taxon>Oomycota</taxon>
        <taxon>Peronosporomycetes</taxon>
        <taxon>Peronosporales</taxon>
        <taxon>Peronosporaceae</taxon>
        <taxon>Phytophthora</taxon>
    </lineage>
</organism>
<dbReference type="Proteomes" id="UP000028582">
    <property type="component" value="Unassembled WGS sequence"/>
</dbReference>
<gene>
    <name evidence="1" type="ORF">F444_04080</name>
</gene>
<reference evidence="1 2" key="1">
    <citation type="submission" date="2013-11" db="EMBL/GenBank/DDBJ databases">
        <title>The Genome Sequence of Phytophthora parasitica P1976.</title>
        <authorList>
            <consortium name="The Broad Institute Genomics Platform"/>
            <person name="Russ C."/>
            <person name="Tyler B."/>
            <person name="Panabieres F."/>
            <person name="Shan W."/>
            <person name="Tripathy S."/>
            <person name="Grunwald N."/>
            <person name="Machado M."/>
            <person name="Johnson C.S."/>
            <person name="Walker B."/>
            <person name="Young S."/>
            <person name="Zeng Q."/>
            <person name="Gargeya S."/>
            <person name="Fitzgerald M."/>
            <person name="Haas B."/>
            <person name="Abouelleil A."/>
            <person name="Allen A.W."/>
            <person name="Alvarado L."/>
            <person name="Arachchi H.M."/>
            <person name="Berlin A.M."/>
            <person name="Chapman S.B."/>
            <person name="Gainer-Dewar J."/>
            <person name="Goldberg J."/>
            <person name="Griggs A."/>
            <person name="Gujja S."/>
            <person name="Hansen M."/>
            <person name="Howarth C."/>
            <person name="Imamovic A."/>
            <person name="Ireland A."/>
            <person name="Larimer J."/>
            <person name="McCowan C."/>
            <person name="Murphy C."/>
            <person name="Pearson M."/>
            <person name="Poon T.W."/>
            <person name="Priest M."/>
            <person name="Roberts A."/>
            <person name="Saif S."/>
            <person name="Shea T."/>
            <person name="Sisk P."/>
            <person name="Sykes S."/>
            <person name="Wortman J."/>
            <person name="Nusbaum C."/>
            <person name="Birren B."/>
        </authorList>
    </citation>
    <scope>NUCLEOTIDE SEQUENCE [LARGE SCALE GENOMIC DNA]</scope>
    <source>
        <strain evidence="1 2">P1976</strain>
    </source>
</reference>
<sequence>MLGAPDISAPALEFPSCAHVHRKLKPINEGGAYDRKACCEREERKEKGLRAKTKKECAK</sequence>
<name>A0A081AS09_PHYNI</name>
<accession>A0A081AS09</accession>
<dbReference type="EMBL" id="ANJA01000837">
    <property type="protein sequence ID" value="ETO81670.1"/>
    <property type="molecule type" value="Genomic_DNA"/>
</dbReference>
<evidence type="ECO:0000313" key="1">
    <source>
        <dbReference type="EMBL" id="ETO81670.1"/>
    </source>
</evidence>
<evidence type="ECO:0000313" key="2">
    <source>
        <dbReference type="Proteomes" id="UP000028582"/>
    </source>
</evidence>